<protein>
    <recommendedName>
        <fullName evidence="2">Glucodextranase-like C-terminal domain-containing protein</fullName>
    </recommendedName>
</protein>
<feature type="signal peptide" evidence="1">
    <location>
        <begin position="1"/>
        <end position="23"/>
    </location>
</feature>
<dbReference type="AlphaFoldDB" id="A0A858R3Q3"/>
<keyword evidence="4" id="KW-1185">Reference proteome</keyword>
<dbReference type="Pfam" id="PF09985">
    <property type="entry name" value="Glucodextran_C"/>
    <property type="match status" value="1"/>
</dbReference>
<feature type="chain" id="PRO_5032605185" description="Glucodextranase-like C-terminal domain-containing protein" evidence="1">
    <location>
        <begin position="24"/>
        <end position="266"/>
    </location>
</feature>
<evidence type="ECO:0000313" key="3">
    <source>
        <dbReference type="EMBL" id="QJE72014.1"/>
    </source>
</evidence>
<dbReference type="Gene3D" id="2.60.40.1190">
    <property type="match status" value="1"/>
</dbReference>
<dbReference type="SUPFAM" id="SSF49344">
    <property type="entry name" value="CBD9-like"/>
    <property type="match status" value="1"/>
</dbReference>
<reference evidence="3" key="1">
    <citation type="submission" date="2020-04" db="EMBL/GenBank/DDBJ databases">
        <title>A desert anoxygenic phototrophic bacterium fixes CO2 using RubisCO under aerobic conditions.</title>
        <authorList>
            <person name="Tang K."/>
        </authorList>
    </citation>
    <scope>NUCLEOTIDE SEQUENCE [LARGE SCALE GENOMIC DNA]</scope>
    <source>
        <strain evidence="3">MIMtkB3</strain>
    </source>
</reference>
<dbReference type="InterPro" id="IPR019248">
    <property type="entry name" value="Glucodextran_C"/>
</dbReference>
<keyword evidence="1" id="KW-0732">Signal</keyword>
<dbReference type="KEGG" id="acru:HHL28_01865"/>
<proteinExistence type="predicted"/>
<gene>
    <name evidence="3" type="ORF">HHL28_01865</name>
</gene>
<organism evidence="3 4">
    <name type="scientific">Aerophototrophica crusticola</name>
    <dbReference type="NCBI Taxonomy" id="1709002"/>
    <lineage>
        <taxon>Bacteria</taxon>
        <taxon>Pseudomonadati</taxon>
        <taxon>Pseudomonadota</taxon>
        <taxon>Alphaproteobacteria</taxon>
        <taxon>Rhodospirillales</taxon>
        <taxon>Rhodospirillaceae</taxon>
        <taxon>Aerophototrophica</taxon>
    </lineage>
</organism>
<dbReference type="Proteomes" id="UP000501891">
    <property type="component" value="Chromosome"/>
</dbReference>
<evidence type="ECO:0000313" key="4">
    <source>
        <dbReference type="Proteomes" id="UP000501891"/>
    </source>
</evidence>
<dbReference type="CDD" id="cd09626">
    <property type="entry name" value="DOMON_glucodextranase_like"/>
    <property type="match status" value="1"/>
</dbReference>
<dbReference type="EMBL" id="CP051775">
    <property type="protein sequence ID" value="QJE72014.1"/>
    <property type="molecule type" value="Genomic_DNA"/>
</dbReference>
<accession>A0A858R3Q3</accession>
<name>A0A858R3Q3_9PROT</name>
<evidence type="ECO:0000259" key="2">
    <source>
        <dbReference type="Pfam" id="PF09985"/>
    </source>
</evidence>
<evidence type="ECO:0000256" key="1">
    <source>
        <dbReference type="SAM" id="SignalP"/>
    </source>
</evidence>
<sequence>MKKHVKLIAGVLGATFLATAAQAAGVTFKDPTGDDNGPGTYTYPTDAAYLKGAFDLTELKVEPSGSDLNVAVTVAGALNDPWGMGGGFATQMVFVFINTGTGKYKDGIPGLNVQLNPGWDKVVVLSPQKKARVEAEVGNSAAPMKADILVPTRTKGSGKTISGSVKAADVGSGDPATWSYQVVMQSNEGFPAKGDLLMRRVNEFEGQHRFGGGNDGMCDPHVMDILAGSGKGGADEVQAQQTALKAFECGPEGEAKKLAVLPMVKQ</sequence>
<feature type="domain" description="Glucodextranase-like C-terminal" evidence="2">
    <location>
        <begin position="27"/>
        <end position="260"/>
    </location>
</feature>